<keyword evidence="4" id="KW-0653">Protein transport</keyword>
<feature type="transmembrane region" description="Helical" evidence="7">
    <location>
        <begin position="89"/>
        <end position="108"/>
    </location>
</feature>
<evidence type="ECO:0000256" key="6">
    <source>
        <dbReference type="ARBA" id="ARBA00023136"/>
    </source>
</evidence>
<gene>
    <name evidence="8" type="primary">dtpB_2</name>
    <name evidence="8" type="ORF">NCTC10974_00324</name>
</gene>
<dbReference type="SUPFAM" id="SSF103473">
    <property type="entry name" value="MFS general substrate transporter"/>
    <property type="match status" value="1"/>
</dbReference>
<keyword evidence="3" id="KW-0571">Peptide transport</keyword>
<dbReference type="InterPro" id="IPR005279">
    <property type="entry name" value="Dipep/tripep_permease"/>
</dbReference>
<evidence type="ECO:0000256" key="4">
    <source>
        <dbReference type="ARBA" id="ARBA00022927"/>
    </source>
</evidence>
<dbReference type="GO" id="GO:0015031">
    <property type="term" value="P:protein transport"/>
    <property type="evidence" value="ECO:0007669"/>
    <property type="project" value="UniProtKB-KW"/>
</dbReference>
<dbReference type="Proteomes" id="UP000358010">
    <property type="component" value="Unassembled WGS sequence"/>
</dbReference>
<keyword evidence="6 7" id="KW-0472">Membrane</keyword>
<feature type="transmembrane region" description="Helical" evidence="7">
    <location>
        <begin position="28"/>
        <end position="44"/>
    </location>
</feature>
<comment type="subcellular location">
    <subcellularLocation>
        <location evidence="1">Membrane</location>
        <topology evidence="1">Multi-pass membrane protein</topology>
    </subcellularLocation>
</comment>
<keyword evidence="2 7" id="KW-0812">Transmembrane</keyword>
<feature type="transmembrane region" description="Helical" evidence="7">
    <location>
        <begin position="120"/>
        <end position="139"/>
    </location>
</feature>
<dbReference type="GO" id="GO:0016020">
    <property type="term" value="C:membrane"/>
    <property type="evidence" value="ECO:0007669"/>
    <property type="project" value="UniProtKB-SubCell"/>
</dbReference>
<dbReference type="Pfam" id="PF00854">
    <property type="entry name" value="PTR2"/>
    <property type="match status" value="1"/>
</dbReference>
<dbReference type="EMBL" id="CAADJZ010000001">
    <property type="protein sequence ID" value="VFT66903.1"/>
    <property type="molecule type" value="Genomic_DNA"/>
</dbReference>
<dbReference type="InterPro" id="IPR000109">
    <property type="entry name" value="POT_fam"/>
</dbReference>
<dbReference type="GO" id="GO:0015833">
    <property type="term" value="P:peptide transport"/>
    <property type="evidence" value="ECO:0007669"/>
    <property type="project" value="UniProtKB-KW"/>
</dbReference>
<dbReference type="NCBIfam" id="TIGR00924">
    <property type="entry name" value="yjdL_sub1_fam"/>
    <property type="match status" value="1"/>
</dbReference>
<evidence type="ECO:0000313" key="8">
    <source>
        <dbReference type="EMBL" id="VFT66903.1"/>
    </source>
</evidence>
<evidence type="ECO:0000256" key="3">
    <source>
        <dbReference type="ARBA" id="ARBA00022856"/>
    </source>
</evidence>
<name>A0A485JBI5_ECOLX</name>
<reference evidence="8 9" key="1">
    <citation type="submission" date="2019-03" db="EMBL/GenBank/DDBJ databases">
        <authorList>
            <consortium name="Pathogen Informatics"/>
        </authorList>
    </citation>
    <scope>NUCLEOTIDE SEQUENCE [LARGE SCALE GENOMIC DNA]</scope>
    <source>
        <strain evidence="8 9">NCTC10974</strain>
    </source>
</reference>
<evidence type="ECO:0000256" key="7">
    <source>
        <dbReference type="SAM" id="Phobius"/>
    </source>
</evidence>
<evidence type="ECO:0000256" key="1">
    <source>
        <dbReference type="ARBA" id="ARBA00004141"/>
    </source>
</evidence>
<organism evidence="8 9">
    <name type="scientific">Escherichia coli</name>
    <dbReference type="NCBI Taxonomy" id="562"/>
    <lineage>
        <taxon>Bacteria</taxon>
        <taxon>Pseudomonadati</taxon>
        <taxon>Pseudomonadota</taxon>
        <taxon>Gammaproteobacteria</taxon>
        <taxon>Enterobacterales</taxon>
        <taxon>Enterobacteriaceae</taxon>
        <taxon>Escherichia</taxon>
    </lineage>
</organism>
<dbReference type="Gene3D" id="1.20.1250.20">
    <property type="entry name" value="MFS general substrate transporter like domains"/>
    <property type="match status" value="1"/>
</dbReference>
<protein>
    <submittedName>
        <fullName evidence="8">Putative oligopeptide transporter</fullName>
    </submittedName>
</protein>
<dbReference type="InterPro" id="IPR036259">
    <property type="entry name" value="MFS_trans_sf"/>
</dbReference>
<keyword evidence="5 7" id="KW-1133">Transmembrane helix</keyword>
<evidence type="ECO:0000313" key="9">
    <source>
        <dbReference type="Proteomes" id="UP000358010"/>
    </source>
</evidence>
<evidence type="ECO:0000256" key="2">
    <source>
        <dbReference type="ARBA" id="ARBA00022692"/>
    </source>
</evidence>
<dbReference type="GO" id="GO:1904680">
    <property type="term" value="F:peptide transmembrane transporter activity"/>
    <property type="evidence" value="ECO:0007669"/>
    <property type="project" value="InterPro"/>
</dbReference>
<feature type="transmembrane region" description="Helical" evidence="7">
    <location>
        <begin position="65"/>
        <end position="83"/>
    </location>
</feature>
<sequence>MSINIGSLIALSLAPVIADRFGYSVTYNLCGAGLIIALLVYIACRGMVKDIGSEPDFRPMSFSKLLYVLLGSVVMIFVCAWLMHNVEVANLVLIVLSIVVTIIFFRQAFKLDKTGRNKMFVAFVLMLEAVVFYILYAQMPTSLNFFAINNVHHEILGFPSTRSASRRLTRSGWYSPAQYWQAFTRIWVTKAKTSLCR</sequence>
<keyword evidence="4" id="KW-0813">Transport</keyword>
<dbReference type="AlphaFoldDB" id="A0A485JBI5"/>
<evidence type="ECO:0000256" key="5">
    <source>
        <dbReference type="ARBA" id="ARBA00022989"/>
    </source>
</evidence>
<accession>A0A485JBI5</accession>
<proteinExistence type="predicted"/>